<evidence type="ECO:0000256" key="2">
    <source>
        <dbReference type="SAM" id="SignalP"/>
    </source>
</evidence>
<protein>
    <submittedName>
        <fullName evidence="3">Uncharacterized protein</fullName>
    </submittedName>
</protein>
<feature type="compositionally biased region" description="Low complexity" evidence="1">
    <location>
        <begin position="61"/>
        <end position="73"/>
    </location>
</feature>
<dbReference type="RefSeq" id="WP_125425657.1">
    <property type="nucleotide sequence ID" value="NZ_RWIS01000001.1"/>
</dbReference>
<keyword evidence="2" id="KW-0732">Signal</keyword>
<reference evidence="3 4" key="1">
    <citation type="submission" date="2018-12" db="EMBL/GenBank/DDBJ databases">
        <authorList>
            <person name="Feng G."/>
            <person name="Zhu H."/>
        </authorList>
    </citation>
    <scope>NUCLEOTIDE SEQUENCE [LARGE SCALE GENOMIC DNA]</scope>
    <source>
        <strain evidence="3 4">9PBR-2</strain>
    </source>
</reference>
<dbReference type="AlphaFoldDB" id="A0A3R9PG04"/>
<accession>A0A3R9PG04</accession>
<comment type="caution">
    <text evidence="3">The sequence shown here is derived from an EMBL/GenBank/DDBJ whole genome shotgun (WGS) entry which is preliminary data.</text>
</comment>
<evidence type="ECO:0000313" key="4">
    <source>
        <dbReference type="Proteomes" id="UP000280066"/>
    </source>
</evidence>
<feature type="compositionally biased region" description="Low complexity" evidence="1">
    <location>
        <begin position="20"/>
        <end position="36"/>
    </location>
</feature>
<evidence type="ECO:0000313" key="3">
    <source>
        <dbReference type="EMBL" id="RSK37226.1"/>
    </source>
</evidence>
<feature type="signal peptide" evidence="2">
    <location>
        <begin position="1"/>
        <end position="20"/>
    </location>
</feature>
<keyword evidence="4" id="KW-1185">Reference proteome</keyword>
<feature type="region of interest" description="Disordered" evidence="1">
    <location>
        <begin position="20"/>
        <end position="98"/>
    </location>
</feature>
<evidence type="ECO:0000256" key="1">
    <source>
        <dbReference type="SAM" id="MobiDB-lite"/>
    </source>
</evidence>
<name>A0A3R9PG04_9BACT</name>
<sequence>MKIFFASAVALLLGISAASAQTTQSTPTVNGSVSPQSSPPAQPQGSLGTLPASNTQPASDRATMTPNTAPTMTREQRKNKAMEKRDKKKAKASNGSTY</sequence>
<dbReference type="EMBL" id="RWIS01000001">
    <property type="protein sequence ID" value="RSK37226.1"/>
    <property type="molecule type" value="Genomic_DNA"/>
</dbReference>
<proteinExistence type="predicted"/>
<organism evidence="3 4">
    <name type="scientific">Hymenobacter metallilatus</name>
    <dbReference type="NCBI Taxonomy" id="2493666"/>
    <lineage>
        <taxon>Bacteria</taxon>
        <taxon>Pseudomonadati</taxon>
        <taxon>Bacteroidota</taxon>
        <taxon>Cytophagia</taxon>
        <taxon>Cytophagales</taxon>
        <taxon>Hymenobacteraceae</taxon>
        <taxon>Hymenobacter</taxon>
    </lineage>
</organism>
<feature type="compositionally biased region" description="Basic and acidic residues" evidence="1">
    <location>
        <begin position="74"/>
        <end position="85"/>
    </location>
</feature>
<feature type="chain" id="PRO_5018733883" evidence="2">
    <location>
        <begin position="21"/>
        <end position="98"/>
    </location>
</feature>
<dbReference type="Proteomes" id="UP000280066">
    <property type="component" value="Unassembled WGS sequence"/>
</dbReference>
<gene>
    <name evidence="3" type="ORF">EI290_00780</name>
</gene>